<name>A0A8S5Q6C6_9VIRU</name>
<dbReference type="EMBL" id="BK015582">
    <property type="protein sequence ID" value="DAE14393.1"/>
    <property type="molecule type" value="Genomic_DNA"/>
</dbReference>
<accession>A0A8S5Q6C6</accession>
<proteinExistence type="predicted"/>
<dbReference type="InterPro" id="IPR019612">
    <property type="entry name" value="Minor_capsid_put"/>
</dbReference>
<protein>
    <submittedName>
        <fullName evidence="1">Minor capsid protein</fullName>
    </submittedName>
</protein>
<sequence>MMRPIPRKLLIHTANVVTETTDRWGEVMGTNIVTLSLVRIEPSSGITIDKQNSQIKVDAVMYYDCRLSQPADFKFVLGAKVVFEDTDYRIATIKRFNTNIPHHYEIGLSL</sequence>
<dbReference type="Pfam" id="PF10665">
    <property type="entry name" value="Minor_capsid_1"/>
    <property type="match status" value="1"/>
</dbReference>
<organism evidence="1">
    <name type="scientific">Phage sp. ctIHi3</name>
    <dbReference type="NCBI Taxonomy" id="2825791"/>
    <lineage>
        <taxon>Viruses</taxon>
    </lineage>
</organism>
<evidence type="ECO:0000313" key="1">
    <source>
        <dbReference type="EMBL" id="DAE14393.1"/>
    </source>
</evidence>
<reference evidence="1" key="1">
    <citation type="journal article" date="2021" name="Proc. Natl. Acad. Sci. U.S.A.">
        <title>A Catalog of Tens of Thousands of Viruses from Human Metagenomes Reveals Hidden Associations with Chronic Diseases.</title>
        <authorList>
            <person name="Tisza M.J."/>
            <person name="Buck C.B."/>
        </authorList>
    </citation>
    <scope>NUCLEOTIDE SEQUENCE</scope>
    <source>
        <strain evidence="1">CtIHi3</strain>
    </source>
</reference>